<dbReference type="EMBL" id="CP026095">
    <property type="protein sequence ID" value="AZV41807.1"/>
    <property type="molecule type" value="Genomic_DNA"/>
</dbReference>
<evidence type="ECO:0000313" key="1">
    <source>
        <dbReference type="EMBL" id="AZV41807.1"/>
    </source>
</evidence>
<name>A0A3Q9RKU6_9BACI</name>
<protein>
    <submittedName>
        <fullName evidence="1">Transposase</fullName>
    </submittedName>
</protein>
<sequence>MYGYSDKLQKFAAIKGLKHEAINARNKEYVRQQIYHIQHVNSYHRRLKDWMERFNGVATKYMNSYLVWHRFLELNKKLPYKENTNEMLLGICKKTNFITVMDIRNFN</sequence>
<dbReference type="AlphaFoldDB" id="A0A3Q9RKU6"/>
<dbReference type="KEGG" id="pasa:BAOM_1197"/>
<organism evidence="1 2">
    <name type="scientific">Peribacillus asahii</name>
    <dbReference type="NCBI Taxonomy" id="228899"/>
    <lineage>
        <taxon>Bacteria</taxon>
        <taxon>Bacillati</taxon>
        <taxon>Bacillota</taxon>
        <taxon>Bacilli</taxon>
        <taxon>Bacillales</taxon>
        <taxon>Bacillaceae</taxon>
        <taxon>Peribacillus</taxon>
    </lineage>
</organism>
<accession>A0A3Q9RKU6</accession>
<proteinExistence type="predicted"/>
<evidence type="ECO:0000313" key="2">
    <source>
        <dbReference type="Proteomes" id="UP000283095"/>
    </source>
</evidence>
<dbReference type="Proteomes" id="UP000283095">
    <property type="component" value="Chromosome"/>
</dbReference>
<reference evidence="1 2" key="1">
    <citation type="submission" date="2018-01" db="EMBL/GenBank/DDBJ databases">
        <title>Bacillus asahii Genome sequencing and assembly.</title>
        <authorList>
            <person name="Jiang H."/>
            <person name="Feng Y."/>
            <person name="Zhao F."/>
            <person name="Lin X."/>
        </authorList>
    </citation>
    <scope>NUCLEOTIDE SEQUENCE [LARGE SCALE GENOMIC DNA]</scope>
    <source>
        <strain evidence="1 2">OM18</strain>
    </source>
</reference>
<gene>
    <name evidence="1" type="ORF">BAOM_1197</name>
</gene>